<dbReference type="GO" id="GO:0003677">
    <property type="term" value="F:DNA binding"/>
    <property type="evidence" value="ECO:0007669"/>
    <property type="project" value="InterPro"/>
</dbReference>
<gene>
    <name evidence="1" type="ORF">RJ53_03655</name>
</gene>
<dbReference type="Pfam" id="PF02452">
    <property type="entry name" value="PemK_toxin"/>
    <property type="match status" value="1"/>
</dbReference>
<reference evidence="1" key="1">
    <citation type="submission" date="2014-12" db="EMBL/GenBank/DDBJ databases">
        <authorList>
            <person name="Huang H.-H."/>
            <person name="Chen S.-C."/>
            <person name="Lai M.-C."/>
        </authorList>
    </citation>
    <scope>NUCLEOTIDE SEQUENCE</scope>
    <source>
        <strain evidence="1">K1F9705b</strain>
    </source>
</reference>
<protein>
    <recommendedName>
        <fullName evidence="3">Type II toxin-antitoxin system PemK/MazF family toxin</fullName>
    </recommendedName>
</protein>
<dbReference type="InterPro" id="IPR003477">
    <property type="entry name" value="PemK-like"/>
</dbReference>
<name>A0A8J8B530_9EURY</name>
<sequence>MGTYNPRDVVIAPFPFHDGRGSKNRPAIVLSAADNQLLLVPCTSRPADRIPSIRIDLDDFKEGGLDLFDESYILTTHQTWVPIRKILSKKGRLTDEAFMDIKRLCRC</sequence>
<dbReference type="Gene3D" id="2.30.30.110">
    <property type="match status" value="1"/>
</dbReference>
<dbReference type="Proteomes" id="UP000730161">
    <property type="component" value="Unassembled WGS sequence"/>
</dbReference>
<dbReference type="InterPro" id="IPR011067">
    <property type="entry name" value="Plasmid_toxin/cell-grow_inhib"/>
</dbReference>
<dbReference type="EMBL" id="JWHL01000003">
    <property type="protein sequence ID" value="MBR1368649.1"/>
    <property type="molecule type" value="Genomic_DNA"/>
</dbReference>
<evidence type="ECO:0008006" key="3">
    <source>
        <dbReference type="Google" id="ProtNLM"/>
    </source>
</evidence>
<comment type="caution">
    <text evidence="1">The sequence shown here is derived from an EMBL/GenBank/DDBJ whole genome shotgun (WGS) entry which is preliminary data.</text>
</comment>
<accession>A0A8J8B530</accession>
<evidence type="ECO:0000313" key="2">
    <source>
        <dbReference type="Proteomes" id="UP000730161"/>
    </source>
</evidence>
<dbReference type="SUPFAM" id="SSF50118">
    <property type="entry name" value="Cell growth inhibitor/plasmid maintenance toxic component"/>
    <property type="match status" value="1"/>
</dbReference>
<dbReference type="AlphaFoldDB" id="A0A8J8B530"/>
<keyword evidence="2" id="KW-1185">Reference proteome</keyword>
<organism evidence="1 2">
    <name type="scientific">Methanocalculus chunghsingensis</name>
    <dbReference type="NCBI Taxonomy" id="156457"/>
    <lineage>
        <taxon>Archaea</taxon>
        <taxon>Methanobacteriati</taxon>
        <taxon>Methanobacteriota</taxon>
        <taxon>Stenosarchaea group</taxon>
        <taxon>Methanomicrobia</taxon>
        <taxon>Methanomicrobiales</taxon>
        <taxon>Methanocalculaceae</taxon>
        <taxon>Methanocalculus</taxon>
    </lineage>
</organism>
<evidence type="ECO:0000313" key="1">
    <source>
        <dbReference type="EMBL" id="MBR1368649.1"/>
    </source>
</evidence>
<proteinExistence type="predicted"/>